<dbReference type="GO" id="GO:0097588">
    <property type="term" value="P:archaeal or bacterial-type flagellum-dependent cell motility"/>
    <property type="evidence" value="ECO:0007669"/>
    <property type="project" value="InterPro"/>
</dbReference>
<gene>
    <name evidence="1" type="primary">flaG</name>
    <name evidence="1" type="ORF">HHUB_2135</name>
</gene>
<evidence type="ECO:0000313" key="2">
    <source>
        <dbReference type="Proteomes" id="UP000066737"/>
    </source>
</evidence>
<dbReference type="Proteomes" id="UP000066737">
    <property type="component" value="Chromosome I"/>
</dbReference>
<keyword evidence="2" id="KW-1185">Reference proteome</keyword>
<dbReference type="RefSeq" id="WP_059056573.1">
    <property type="nucleotide sequence ID" value="NZ_CEML01000002.1"/>
</dbReference>
<dbReference type="EMBL" id="LN831302">
    <property type="protein sequence ID" value="CQH54839.1"/>
    <property type="molecule type" value="Genomic_DNA"/>
</dbReference>
<evidence type="ECO:0000313" key="1">
    <source>
        <dbReference type="EMBL" id="CQH54839.1"/>
    </source>
</evidence>
<dbReference type="InterPro" id="IPR002774">
    <property type="entry name" value="Flagellin_arc-type"/>
</dbReference>
<dbReference type="GeneID" id="91109611"/>
<dbReference type="AlphaFoldDB" id="A0A0U5ADS7"/>
<proteinExistence type="predicted"/>
<dbReference type="STRING" id="1407499.HHUB_2135"/>
<dbReference type="KEGG" id="hhb:Hhub_2135"/>
<accession>A0A0U5ADS7</accession>
<reference evidence="2" key="1">
    <citation type="journal article" date="2016" name="Environ. Microbiol.">
        <title>The complete genome of a viable archaeum isolated from 123-million-year-old rock salt.</title>
        <authorList>
            <person name="Jaakkola S.T."/>
            <person name="Pfeiffer F."/>
            <person name="Ravantti J.J."/>
            <person name="Guo Q."/>
            <person name="Liu Y."/>
            <person name="Chen X."/>
            <person name="Ma H."/>
            <person name="Yang C."/>
            <person name="Oksanen H.M."/>
            <person name="Bamford D.H."/>
        </authorList>
    </citation>
    <scope>NUCLEOTIDE SEQUENCE</scope>
    <source>
        <strain evidence="2">JI20-1</strain>
    </source>
</reference>
<dbReference type="PANTHER" id="PTHR42200:SF2">
    <property type="entry name" value="ARCHAEAL FLAGELLA-RELATED PROTEIN F"/>
    <property type="match status" value="1"/>
</dbReference>
<protein>
    <submittedName>
        <fullName evidence="1">Fla cluster protein FlaG</fullName>
    </submittedName>
</protein>
<name>A0A0U5ADS7_9EURY</name>
<dbReference type="Pfam" id="PF01917">
    <property type="entry name" value="Flagellin_arch-type"/>
    <property type="match status" value="1"/>
</dbReference>
<dbReference type="GO" id="GO:0005198">
    <property type="term" value="F:structural molecule activity"/>
    <property type="evidence" value="ECO:0007669"/>
    <property type="project" value="InterPro"/>
</dbReference>
<sequence>MASVSSSTLIIFIASILVAASVAGTMTNGVQRLSGALGDRSVDVSEQIRTDVELISDPGSPSSIYDSSDDTITLLVKNTGSKTLPARPGTFDILVNGRYVSPSNVNVTVIGGGQWQTGDVARVTLERDLSADDHRIVVTVNGDEELLEFRTS</sequence>
<dbReference type="OrthoDB" id="183655at2157"/>
<dbReference type="PANTHER" id="PTHR42200">
    <property type="entry name" value="ARCHAEAL FLAGELLA-RELATED PROTEIN F-RELATED"/>
    <property type="match status" value="1"/>
</dbReference>
<organism evidence="1 2">
    <name type="scientific">Halobacterium hubeiense</name>
    <dbReference type="NCBI Taxonomy" id="1407499"/>
    <lineage>
        <taxon>Archaea</taxon>
        <taxon>Methanobacteriati</taxon>
        <taxon>Methanobacteriota</taxon>
        <taxon>Stenosarchaea group</taxon>
        <taxon>Halobacteria</taxon>
        <taxon>Halobacteriales</taxon>
        <taxon>Halobacteriaceae</taxon>
        <taxon>Halobacterium</taxon>
    </lineage>
</organism>